<dbReference type="PANTHER" id="PTHR22761">
    <property type="entry name" value="CHARGED MULTIVESICULAR BODY PROTEIN"/>
    <property type="match status" value="1"/>
</dbReference>
<dbReference type="AlphaFoldDB" id="A0A1Y1KLQ6"/>
<feature type="coiled-coil region" evidence="7">
    <location>
        <begin position="17"/>
        <end position="51"/>
    </location>
</feature>
<dbReference type="InterPro" id="IPR005024">
    <property type="entry name" value="Snf7_fam"/>
</dbReference>
<protein>
    <submittedName>
        <fullName evidence="9">Uncharacterized protein</fullName>
    </submittedName>
</protein>
<evidence type="ECO:0000256" key="3">
    <source>
        <dbReference type="ARBA" id="ARBA00022448"/>
    </source>
</evidence>
<evidence type="ECO:0000256" key="2">
    <source>
        <dbReference type="ARBA" id="ARBA00006190"/>
    </source>
</evidence>
<organism evidence="9">
    <name type="scientific">Photinus pyralis</name>
    <name type="common">Common eastern firefly</name>
    <name type="synonym">Lampyris pyralis</name>
    <dbReference type="NCBI Taxonomy" id="7054"/>
    <lineage>
        <taxon>Eukaryota</taxon>
        <taxon>Metazoa</taxon>
        <taxon>Ecdysozoa</taxon>
        <taxon>Arthropoda</taxon>
        <taxon>Hexapoda</taxon>
        <taxon>Insecta</taxon>
        <taxon>Pterygota</taxon>
        <taxon>Neoptera</taxon>
        <taxon>Endopterygota</taxon>
        <taxon>Coleoptera</taxon>
        <taxon>Polyphaga</taxon>
        <taxon>Elateriformia</taxon>
        <taxon>Elateroidea</taxon>
        <taxon>Lampyridae</taxon>
        <taxon>Lampyrinae</taxon>
        <taxon>Photinus</taxon>
    </lineage>
</organism>
<dbReference type="GO" id="GO:0015031">
    <property type="term" value="P:protein transport"/>
    <property type="evidence" value="ECO:0007669"/>
    <property type="project" value="UniProtKB-KW"/>
</dbReference>
<evidence type="ECO:0000256" key="4">
    <source>
        <dbReference type="ARBA" id="ARBA00022753"/>
    </source>
</evidence>
<keyword evidence="7" id="KW-0175">Coiled coil</keyword>
<keyword evidence="5" id="KW-0653">Protein transport</keyword>
<dbReference type="GO" id="GO:0032511">
    <property type="term" value="P:late endosome to vacuole transport via multivesicular body sorting pathway"/>
    <property type="evidence" value="ECO:0007669"/>
    <property type="project" value="TreeGrafter"/>
</dbReference>
<feature type="region of interest" description="Disordered" evidence="8">
    <location>
        <begin position="180"/>
        <end position="213"/>
    </location>
</feature>
<evidence type="ECO:0000256" key="1">
    <source>
        <dbReference type="ARBA" id="ARBA00004608"/>
    </source>
</evidence>
<evidence type="ECO:0000256" key="8">
    <source>
        <dbReference type="SAM" id="MobiDB-lite"/>
    </source>
</evidence>
<keyword evidence="3" id="KW-0813">Transport</keyword>
<dbReference type="GO" id="GO:0006900">
    <property type="term" value="P:vesicle budding from membrane"/>
    <property type="evidence" value="ECO:0007669"/>
    <property type="project" value="TreeGrafter"/>
</dbReference>
<comment type="similarity">
    <text evidence="2">Belongs to the SNF7 family.</text>
</comment>
<dbReference type="Pfam" id="PF03357">
    <property type="entry name" value="Snf7"/>
    <property type="match status" value="1"/>
</dbReference>
<keyword evidence="6" id="KW-0472">Membrane</keyword>
<dbReference type="GO" id="GO:0000815">
    <property type="term" value="C:ESCRT III complex"/>
    <property type="evidence" value="ECO:0007669"/>
    <property type="project" value="TreeGrafter"/>
</dbReference>
<dbReference type="GO" id="GO:0005771">
    <property type="term" value="C:multivesicular body"/>
    <property type="evidence" value="ECO:0007669"/>
    <property type="project" value="TreeGrafter"/>
</dbReference>
<evidence type="ECO:0000256" key="5">
    <source>
        <dbReference type="ARBA" id="ARBA00022927"/>
    </source>
</evidence>
<dbReference type="Gene3D" id="6.10.140.1230">
    <property type="match status" value="1"/>
</dbReference>
<comment type="subcellular location">
    <subcellularLocation>
        <location evidence="1">Endosome membrane</location>
    </subcellularLocation>
</comment>
<proteinExistence type="inferred from homology"/>
<sequence>MGIIFGKRKHASRVTEQDKAVLQLKQQRDKLKQYQKKIELALAKDRELAKQLLTEGKKDRAKLLLRKKRYQEQLLERTDGQLENLERMTHDLEFAQVEVQVINGLKQGNEALKKVNDLLKLEDVERILEETREGVEKQEEINALLSGGLTEEDEEAVEAELHDIIEHSLPNVPEGLLPVRESESEEESLQDVPTTPVKEKMKSKVRERVALEA</sequence>
<evidence type="ECO:0000256" key="6">
    <source>
        <dbReference type="ARBA" id="ARBA00023136"/>
    </source>
</evidence>
<accession>A0A1Y1KLQ6</accession>
<reference evidence="9" key="1">
    <citation type="journal article" date="2016" name="Sci. Rep.">
        <title>Molecular characterization of firefly nuptial gifts: a multi-omics approach sheds light on postcopulatory sexual selection.</title>
        <authorList>
            <person name="Al-Wathiqui N."/>
            <person name="Fallon T.R."/>
            <person name="South A."/>
            <person name="Weng J.K."/>
            <person name="Lewis S.M."/>
        </authorList>
    </citation>
    <scope>NUCLEOTIDE SEQUENCE</scope>
</reference>
<name>A0A1Y1KLQ6_PHOPY</name>
<evidence type="ECO:0000313" key="9">
    <source>
        <dbReference type="EMBL" id="JAV62333.1"/>
    </source>
</evidence>
<dbReference type="EMBL" id="GEZM01080032">
    <property type="protein sequence ID" value="JAV62333.1"/>
    <property type="molecule type" value="Transcribed_RNA"/>
</dbReference>
<feature type="compositionally biased region" description="Basic and acidic residues" evidence="8">
    <location>
        <begin position="197"/>
        <end position="213"/>
    </location>
</feature>
<evidence type="ECO:0000256" key="7">
    <source>
        <dbReference type="SAM" id="Coils"/>
    </source>
</evidence>
<keyword evidence="4" id="KW-0967">Endosome</keyword>
<dbReference type="PANTHER" id="PTHR22761:SF5">
    <property type="entry name" value="CHARGED MULTIVESICULAR BODY PROTEIN 6"/>
    <property type="match status" value="1"/>
</dbReference>